<dbReference type="PANTHER" id="PTHR38899:SF1">
    <property type="entry name" value="PROTEIN KINASE"/>
    <property type="match status" value="1"/>
</dbReference>
<gene>
    <name evidence="1" type="ORF">PHYBOEH_003995</name>
</gene>
<sequence length="262" mass="28849">MAPRARIPSFTSQRVAATYSTSAKMRRTSPIKTQMAIINWENVLVPMDWMVMHLGLGNSADSTQQAVIRCRRSPGLLRDMAAIEERIMLLLTEAMQSIKGPVVITSEYSTVFIEYISSLFFPRLTTALRNATTGIYVVGTPYTMLTEVELSTWKANLMHTAIFEKLFAGTDYSKTQCLLASEKIGIIALCARETDVTATSAAYTIARNAIIKRVKVKAAKAPCAKHPLGSPIPLQDFHAQLQSLTLFVKQAAVSNHPIGINL</sequence>
<name>A0A8T1WSK7_9STRA</name>
<dbReference type="Proteomes" id="UP000693981">
    <property type="component" value="Unassembled WGS sequence"/>
</dbReference>
<dbReference type="OrthoDB" id="94901at2759"/>
<comment type="caution">
    <text evidence="1">The sequence shown here is derived from an EMBL/GenBank/DDBJ whole genome shotgun (WGS) entry which is preliminary data.</text>
</comment>
<proteinExistence type="predicted"/>
<organism evidence="1 2">
    <name type="scientific">Phytophthora boehmeriae</name>
    <dbReference type="NCBI Taxonomy" id="109152"/>
    <lineage>
        <taxon>Eukaryota</taxon>
        <taxon>Sar</taxon>
        <taxon>Stramenopiles</taxon>
        <taxon>Oomycota</taxon>
        <taxon>Peronosporomycetes</taxon>
        <taxon>Peronosporales</taxon>
        <taxon>Peronosporaceae</taxon>
        <taxon>Phytophthora</taxon>
    </lineage>
</organism>
<reference evidence="1" key="1">
    <citation type="submission" date="2021-02" db="EMBL/GenBank/DDBJ databases">
        <authorList>
            <person name="Palmer J.M."/>
        </authorList>
    </citation>
    <scope>NUCLEOTIDE SEQUENCE</scope>
    <source>
        <strain evidence="1">SCRP23</strain>
    </source>
</reference>
<evidence type="ECO:0000313" key="1">
    <source>
        <dbReference type="EMBL" id="KAG7395288.1"/>
    </source>
</evidence>
<evidence type="ECO:0000313" key="2">
    <source>
        <dbReference type="Proteomes" id="UP000693981"/>
    </source>
</evidence>
<protein>
    <submittedName>
        <fullName evidence="1">Uncharacterized protein</fullName>
    </submittedName>
</protein>
<dbReference type="AlphaFoldDB" id="A0A8T1WSK7"/>
<dbReference type="EMBL" id="JAGDFL010000216">
    <property type="protein sequence ID" value="KAG7395288.1"/>
    <property type="molecule type" value="Genomic_DNA"/>
</dbReference>
<accession>A0A8T1WSK7</accession>
<keyword evidence="2" id="KW-1185">Reference proteome</keyword>
<dbReference type="PANTHER" id="PTHR38899">
    <property type="entry name" value="DOMAIN OOKINETE PROTEIN, PUTATIVE-RELATED"/>
    <property type="match status" value="1"/>
</dbReference>